<comment type="caution">
    <text evidence="1">The sequence shown here is derived from an EMBL/GenBank/DDBJ whole genome shotgun (WGS) entry which is preliminary data.</text>
</comment>
<organism evidence="1">
    <name type="scientific">Picea glauca</name>
    <name type="common">White spruce</name>
    <name type="synonym">Pinus glauca</name>
    <dbReference type="NCBI Taxonomy" id="3330"/>
    <lineage>
        <taxon>Eukaryota</taxon>
        <taxon>Viridiplantae</taxon>
        <taxon>Streptophyta</taxon>
        <taxon>Embryophyta</taxon>
        <taxon>Tracheophyta</taxon>
        <taxon>Spermatophyta</taxon>
        <taxon>Pinopsida</taxon>
        <taxon>Pinidae</taxon>
        <taxon>Conifers I</taxon>
        <taxon>Pinales</taxon>
        <taxon>Pinaceae</taxon>
        <taxon>Picea</taxon>
    </lineage>
</organism>
<geneLocation type="mitochondrion" evidence="1"/>
<name>A0A124GNT9_PICGL</name>
<dbReference type="EMBL" id="LKAM01000002">
    <property type="protein sequence ID" value="KUM49867.1"/>
    <property type="molecule type" value="Genomic_DNA"/>
</dbReference>
<proteinExistence type="predicted"/>
<gene>
    <name evidence="1" type="ORF">ABT39_MTgene3094</name>
</gene>
<accession>A0A124GNT9</accession>
<protein>
    <submittedName>
        <fullName evidence="1">Uncharacterized protein</fullName>
    </submittedName>
</protein>
<reference evidence="1" key="1">
    <citation type="journal article" date="2015" name="Genome Biol. Evol.">
        <title>Organellar Genomes of White Spruce (Picea glauca): Assembly and Annotation.</title>
        <authorList>
            <person name="Jackman S.D."/>
            <person name="Warren R.L."/>
            <person name="Gibb E.A."/>
            <person name="Vandervalk B.P."/>
            <person name="Mohamadi H."/>
            <person name="Chu J."/>
            <person name="Raymond A."/>
            <person name="Pleasance S."/>
            <person name="Coope R."/>
            <person name="Wildung M.R."/>
            <person name="Ritland C.E."/>
            <person name="Bousquet J."/>
            <person name="Jones S.J."/>
            <person name="Bohlmann J."/>
            <person name="Birol I."/>
        </authorList>
    </citation>
    <scope>NUCLEOTIDE SEQUENCE [LARGE SCALE GENOMIC DNA]</scope>
    <source>
        <tissue evidence="1">Flushing bud</tissue>
    </source>
</reference>
<sequence>MLGPSLIIRMRDELTRVPINAAYIIIVRDGIDHLKYAPQKLLNMPPFFC</sequence>
<keyword evidence="1" id="KW-0496">Mitochondrion</keyword>
<dbReference type="AlphaFoldDB" id="A0A124GNT9"/>
<evidence type="ECO:0000313" key="1">
    <source>
        <dbReference type="EMBL" id="KUM49867.1"/>
    </source>
</evidence>